<dbReference type="AlphaFoldDB" id="A0A163BF33"/>
<keyword evidence="2" id="KW-1185">Reference proteome</keyword>
<protein>
    <submittedName>
        <fullName evidence="1">Uncharacterized protein</fullName>
    </submittedName>
</protein>
<evidence type="ECO:0000313" key="2">
    <source>
        <dbReference type="Proteomes" id="UP000076837"/>
    </source>
</evidence>
<name>A0A163BF33_DIDRA</name>
<gene>
    <name evidence="1" type="ORF">ST47_g7092</name>
</gene>
<dbReference type="EMBL" id="JYNV01000240">
    <property type="protein sequence ID" value="KZM21740.1"/>
    <property type="molecule type" value="Genomic_DNA"/>
</dbReference>
<reference evidence="1 2" key="1">
    <citation type="journal article" date="2016" name="Sci. Rep.">
        <title>Draft genome sequencing and secretome analysis of fungal phytopathogen Ascochyta rabiei provides insight into the necrotrophic effector repertoire.</title>
        <authorList>
            <person name="Verma S."/>
            <person name="Gazara R.K."/>
            <person name="Nizam S."/>
            <person name="Parween S."/>
            <person name="Chattopadhyay D."/>
            <person name="Verma P.K."/>
        </authorList>
    </citation>
    <scope>NUCLEOTIDE SEQUENCE [LARGE SCALE GENOMIC DNA]</scope>
    <source>
        <strain evidence="1 2">ArDII</strain>
    </source>
</reference>
<evidence type="ECO:0000313" key="1">
    <source>
        <dbReference type="EMBL" id="KZM21740.1"/>
    </source>
</evidence>
<organism evidence="1 2">
    <name type="scientific">Didymella rabiei</name>
    <name type="common">Chickpea ascochyta blight fungus</name>
    <name type="synonym">Mycosphaerella rabiei</name>
    <dbReference type="NCBI Taxonomy" id="5454"/>
    <lineage>
        <taxon>Eukaryota</taxon>
        <taxon>Fungi</taxon>
        <taxon>Dikarya</taxon>
        <taxon>Ascomycota</taxon>
        <taxon>Pezizomycotina</taxon>
        <taxon>Dothideomycetes</taxon>
        <taxon>Pleosporomycetidae</taxon>
        <taxon>Pleosporales</taxon>
        <taxon>Pleosporineae</taxon>
        <taxon>Didymellaceae</taxon>
        <taxon>Ascochyta</taxon>
    </lineage>
</organism>
<dbReference type="Proteomes" id="UP000076837">
    <property type="component" value="Unassembled WGS sequence"/>
</dbReference>
<comment type="caution">
    <text evidence="1">The sequence shown here is derived from an EMBL/GenBank/DDBJ whole genome shotgun (WGS) entry which is preliminary data.</text>
</comment>
<proteinExistence type="predicted"/>
<accession>A0A163BF33</accession>
<sequence length="303" mass="33734">MRLSIESRNRWTIDRIVSSKHDKLDRKSAHTFVSNTSIKDNADRSEDTSLSFSRDTTNSFRTFDTSVHRYAQLPRRKSIHGQIGRFFLRISRMYSDTQYDAYAYQYGHGASELPAGGPPIEGSTSFQEMPGSFPPDGIFELEDVQRQDIQCCSKTGPYTGHELATTSASGSPKITALCTEIDVGSLLGDTITNFSHYTGAKHKRRSKSKSRLAEVSGHDIALHEPQASTHLCSLWILGTIHTASSGNAFNHQFLWPLKQHNTTVSSPIVWSFFFSCMDAGTRWPTTADILAGLLACELRPKHG</sequence>